<evidence type="ECO:0000313" key="4">
    <source>
        <dbReference type="EMBL" id="MDR6705252.1"/>
    </source>
</evidence>
<dbReference type="InterPro" id="IPR049945">
    <property type="entry name" value="AAA_22"/>
</dbReference>
<dbReference type="Proteomes" id="UP001265315">
    <property type="component" value="Unassembled WGS sequence"/>
</dbReference>
<dbReference type="SMART" id="SM00862">
    <property type="entry name" value="Trans_reg_C"/>
    <property type="match status" value="1"/>
</dbReference>
<sequence>MTVLHFEGFELDVQNRKLTAGGQPLRLGGRAFDLLAVLAQRAGQVVSKDELLSAVWPTTGVEEGTLRVSLVSLRKSLGERARGFIDNVPGKGYVFVPPVRIDGAASVTTKSSMSSADLPRLANKVIGRDEFIETTTDLLQQSRIITITGTGGIGKTSAAIAIAERFLGRRRVLFIDLASLSENASLMPSLASQLGLSVYGSELLQAVATELRKTPTLLVFDNCEHVIDAAAEAAESILLEVPTSSILATSREPLRIQLERIRRLPPLAVPPEGTIAEDALGYAALDLFYRMAGLFKDEQDLRQPEIIELSADIVRKLEGIPLAIELAASRTLDLDIRELHRSVARPLAVLRRGRRNAPARQQTLQSALDWSFQTLSPVEKELLLRLSTFAGLFSAEDARAVAGDHLSDDEFYEAFDDLFLKSLLNVTSEGGSYRLLVTTRHYASAKLASSPLKREAQHAHARHCSARLKKSEADWTKLETDEWLRLHGALIHDLRIALAWAFSADGDDALGIELTATSNIIWTQLGFMIEQLVVIETALARASATEVLDPRHEMYLRLSHAGTIYHIKSSERDPQALAEYHRAIQIAKDLDDHMGILRASGGITAIHTMNGDYIDAINVARKFDDLCDEKLPNAVSRMLAHNLHYIGDFEGAMRHANIALEMAKVGVRGTLNNGASYDQRLSALSTVVKTLWVQGELRAAMRQLDTVLAEAINLDHAISTCLYLAVSACPTAFGMREVGPGRSLLGFLIEKSGDNSLLRWQEWAFTFEQVSMALASDDKERFNKALANAGGARFENCLIVGGHLADRTAIDRALSKNAGWCRAELYRLKGLLLLDEDVDAARKLLMEGYLISSQQGARFWELRCAASIVKCTPMEGLGAAKSRLDRTLAGFDGELATVDVVEARALL</sequence>
<dbReference type="Gene3D" id="1.10.10.10">
    <property type="entry name" value="Winged helix-like DNA-binding domain superfamily/Winged helix DNA-binding domain"/>
    <property type="match status" value="1"/>
</dbReference>
<dbReference type="InterPro" id="IPR011990">
    <property type="entry name" value="TPR-like_helical_dom_sf"/>
</dbReference>
<dbReference type="Gene3D" id="1.25.40.10">
    <property type="entry name" value="Tetratricopeptide repeat domain"/>
    <property type="match status" value="1"/>
</dbReference>
<dbReference type="Gene3D" id="3.40.50.300">
    <property type="entry name" value="P-loop containing nucleotide triphosphate hydrolases"/>
    <property type="match status" value="1"/>
</dbReference>
<dbReference type="GO" id="GO:0016887">
    <property type="term" value="F:ATP hydrolysis activity"/>
    <property type="evidence" value="ECO:0007669"/>
    <property type="project" value="InterPro"/>
</dbReference>
<feature type="domain" description="OmpR/PhoB-type" evidence="3">
    <location>
        <begin position="1"/>
        <end position="97"/>
    </location>
</feature>
<dbReference type="SUPFAM" id="SSF46894">
    <property type="entry name" value="C-terminal effector domain of the bipartite response regulators"/>
    <property type="match status" value="1"/>
</dbReference>
<evidence type="ECO:0000259" key="3">
    <source>
        <dbReference type="PROSITE" id="PS51755"/>
    </source>
</evidence>
<protein>
    <submittedName>
        <fullName evidence="4">ATPase</fullName>
    </submittedName>
</protein>
<organism evidence="4 5">
    <name type="scientific">Agrobacterium tumefaciens</name>
    <dbReference type="NCBI Taxonomy" id="358"/>
    <lineage>
        <taxon>Bacteria</taxon>
        <taxon>Pseudomonadati</taxon>
        <taxon>Pseudomonadota</taxon>
        <taxon>Alphaproteobacteria</taxon>
        <taxon>Hyphomicrobiales</taxon>
        <taxon>Rhizobiaceae</taxon>
        <taxon>Rhizobium/Agrobacterium group</taxon>
        <taxon>Agrobacterium</taxon>
        <taxon>Agrobacterium tumefaciens complex</taxon>
    </lineage>
</organism>
<evidence type="ECO:0000313" key="5">
    <source>
        <dbReference type="Proteomes" id="UP001265315"/>
    </source>
</evidence>
<dbReference type="PROSITE" id="PS51755">
    <property type="entry name" value="OMPR_PHOB"/>
    <property type="match status" value="1"/>
</dbReference>
<dbReference type="InterPro" id="IPR027417">
    <property type="entry name" value="P-loop_NTPase"/>
</dbReference>
<dbReference type="AlphaFoldDB" id="A0AAW8M223"/>
<dbReference type="GO" id="GO:0006355">
    <property type="term" value="P:regulation of DNA-templated transcription"/>
    <property type="evidence" value="ECO:0007669"/>
    <property type="project" value="InterPro"/>
</dbReference>
<reference evidence="4" key="1">
    <citation type="submission" date="2023-07" db="EMBL/GenBank/DDBJ databases">
        <title>Sorghum-associated microbial communities from plants grown in Nebraska, USA.</title>
        <authorList>
            <person name="Schachtman D."/>
        </authorList>
    </citation>
    <scope>NUCLEOTIDE SEQUENCE</scope>
    <source>
        <strain evidence="4">1457</strain>
    </source>
</reference>
<dbReference type="Pfam" id="PF25872">
    <property type="entry name" value="HTH_77"/>
    <property type="match status" value="1"/>
</dbReference>
<dbReference type="InterPro" id="IPR058852">
    <property type="entry name" value="HTH_77"/>
</dbReference>
<dbReference type="Pfam" id="PF13401">
    <property type="entry name" value="AAA_22"/>
    <property type="match status" value="1"/>
</dbReference>
<dbReference type="PANTHER" id="PTHR47691:SF3">
    <property type="entry name" value="HTH-TYPE TRANSCRIPTIONAL REGULATOR RV0890C-RELATED"/>
    <property type="match status" value="1"/>
</dbReference>
<dbReference type="GO" id="GO:0003677">
    <property type="term" value="F:DNA binding"/>
    <property type="evidence" value="ECO:0007669"/>
    <property type="project" value="UniProtKB-UniRule"/>
</dbReference>
<dbReference type="SUPFAM" id="SSF52540">
    <property type="entry name" value="P-loop containing nucleoside triphosphate hydrolases"/>
    <property type="match status" value="1"/>
</dbReference>
<proteinExistence type="predicted"/>
<dbReference type="EMBL" id="JAVDSW010000008">
    <property type="protein sequence ID" value="MDR6705252.1"/>
    <property type="molecule type" value="Genomic_DNA"/>
</dbReference>
<dbReference type="InterPro" id="IPR016032">
    <property type="entry name" value="Sig_transdc_resp-reg_C-effctor"/>
</dbReference>
<gene>
    <name evidence="4" type="ORF">J2W61_005127</name>
</gene>
<dbReference type="SUPFAM" id="SSF48452">
    <property type="entry name" value="TPR-like"/>
    <property type="match status" value="1"/>
</dbReference>
<dbReference type="CDD" id="cd00383">
    <property type="entry name" value="trans_reg_C"/>
    <property type="match status" value="1"/>
</dbReference>
<dbReference type="PANTHER" id="PTHR47691">
    <property type="entry name" value="REGULATOR-RELATED"/>
    <property type="match status" value="1"/>
</dbReference>
<evidence type="ECO:0000256" key="2">
    <source>
        <dbReference type="PROSITE-ProRule" id="PRU01091"/>
    </source>
</evidence>
<dbReference type="InterPro" id="IPR036388">
    <property type="entry name" value="WH-like_DNA-bd_sf"/>
</dbReference>
<evidence type="ECO:0000256" key="1">
    <source>
        <dbReference type="ARBA" id="ARBA00023125"/>
    </source>
</evidence>
<keyword evidence="1 2" id="KW-0238">DNA-binding</keyword>
<accession>A0AAW8M223</accession>
<dbReference type="RefSeq" id="WP_111820897.1">
    <property type="nucleotide sequence ID" value="NZ_JAGIPM010000011.1"/>
</dbReference>
<dbReference type="Pfam" id="PF00486">
    <property type="entry name" value="Trans_reg_C"/>
    <property type="match status" value="1"/>
</dbReference>
<dbReference type="GO" id="GO:0000160">
    <property type="term" value="P:phosphorelay signal transduction system"/>
    <property type="evidence" value="ECO:0007669"/>
    <property type="project" value="InterPro"/>
</dbReference>
<name>A0AAW8M223_AGRTU</name>
<dbReference type="InterPro" id="IPR001867">
    <property type="entry name" value="OmpR/PhoB-type_DNA-bd"/>
</dbReference>
<comment type="caution">
    <text evidence="4">The sequence shown here is derived from an EMBL/GenBank/DDBJ whole genome shotgun (WGS) entry which is preliminary data.</text>
</comment>
<feature type="DNA-binding region" description="OmpR/PhoB-type" evidence="2">
    <location>
        <begin position="1"/>
        <end position="97"/>
    </location>
</feature>